<proteinExistence type="predicted"/>
<dbReference type="Proteomes" id="UP000244722">
    <property type="component" value="Unassembled WGS sequence"/>
</dbReference>
<dbReference type="EMBL" id="NESQ01000185">
    <property type="protein sequence ID" value="PUU76533.1"/>
    <property type="molecule type" value="Genomic_DNA"/>
</dbReference>
<dbReference type="AlphaFoldDB" id="A0A2T6ZM29"/>
<keyword evidence="1" id="KW-0732">Signal</keyword>
<evidence type="ECO:0000313" key="2">
    <source>
        <dbReference type="EMBL" id="PUU76533.1"/>
    </source>
</evidence>
<comment type="caution">
    <text evidence="2">The sequence shown here is derived from an EMBL/GenBank/DDBJ whole genome shotgun (WGS) entry which is preliminary data.</text>
</comment>
<feature type="chain" id="PRO_5015550574" evidence="1">
    <location>
        <begin position="25"/>
        <end position="173"/>
    </location>
</feature>
<organism evidence="2 3">
    <name type="scientific">Tuber borchii</name>
    <name type="common">White truffle</name>
    <dbReference type="NCBI Taxonomy" id="42251"/>
    <lineage>
        <taxon>Eukaryota</taxon>
        <taxon>Fungi</taxon>
        <taxon>Dikarya</taxon>
        <taxon>Ascomycota</taxon>
        <taxon>Pezizomycotina</taxon>
        <taxon>Pezizomycetes</taxon>
        <taxon>Pezizales</taxon>
        <taxon>Tuberaceae</taxon>
        <taxon>Tuber</taxon>
    </lineage>
</organism>
<evidence type="ECO:0000313" key="3">
    <source>
        <dbReference type="Proteomes" id="UP000244722"/>
    </source>
</evidence>
<sequence length="173" mass="19374">MVNTNELASNLFFTLGLVLLPAQGRESGARLLCANVSILTRALCGRYPLYSLQLECIRSAWGKAQQISGPSLGKRKFSDFDLCGSNTPGLEFISMLDCLRPMGSSDRLVTTSHSMDSHRCRNRWMLKIFIEVAYCTGSCRVANPVSPEERMGKCLFRLKSEECALVHEYGEYY</sequence>
<name>A0A2T6ZM29_TUBBO</name>
<feature type="signal peptide" evidence="1">
    <location>
        <begin position="1"/>
        <end position="24"/>
    </location>
</feature>
<evidence type="ECO:0000256" key="1">
    <source>
        <dbReference type="SAM" id="SignalP"/>
    </source>
</evidence>
<accession>A0A2T6ZM29</accession>
<gene>
    <name evidence="2" type="ORF">B9Z19DRAFT_247636</name>
</gene>
<protein>
    <submittedName>
        <fullName evidence="2">Uncharacterized protein</fullName>
    </submittedName>
</protein>
<reference evidence="2 3" key="1">
    <citation type="submission" date="2017-04" db="EMBL/GenBank/DDBJ databases">
        <title>Draft genome sequence of Tuber borchii Vittad., a whitish edible truffle.</title>
        <authorList>
            <consortium name="DOE Joint Genome Institute"/>
            <person name="Murat C."/>
            <person name="Kuo A."/>
            <person name="Barry K.W."/>
            <person name="Clum A."/>
            <person name="Dockter R.B."/>
            <person name="Fauchery L."/>
            <person name="Iotti M."/>
            <person name="Kohler A."/>
            <person name="Labutti K."/>
            <person name="Lindquist E.A."/>
            <person name="Lipzen A."/>
            <person name="Ohm R.A."/>
            <person name="Wang M."/>
            <person name="Grigoriev I.V."/>
            <person name="Zambonelli A."/>
            <person name="Martin F.M."/>
        </authorList>
    </citation>
    <scope>NUCLEOTIDE SEQUENCE [LARGE SCALE GENOMIC DNA]</scope>
    <source>
        <strain evidence="2 3">Tbo3840</strain>
    </source>
</reference>
<keyword evidence="3" id="KW-1185">Reference proteome</keyword>